<comment type="caution">
    <text evidence="1">The sequence shown here is derived from an EMBL/GenBank/DDBJ whole genome shotgun (WGS) entry which is preliminary data.</text>
</comment>
<dbReference type="Proteomes" id="UP001154282">
    <property type="component" value="Unassembled WGS sequence"/>
</dbReference>
<protein>
    <submittedName>
        <fullName evidence="1">Uncharacterized protein</fullName>
    </submittedName>
</protein>
<sequence length="59" mass="6638">MPSEYTTSSLDSNRRLAETASRFFFSAHIGFSQVILLNNRMSRTVEDNAVEIAKLKKSA</sequence>
<dbReference type="AlphaFoldDB" id="A0AAV0Q7H8"/>
<organism evidence="1 2">
    <name type="scientific">Linum tenue</name>
    <dbReference type="NCBI Taxonomy" id="586396"/>
    <lineage>
        <taxon>Eukaryota</taxon>
        <taxon>Viridiplantae</taxon>
        <taxon>Streptophyta</taxon>
        <taxon>Embryophyta</taxon>
        <taxon>Tracheophyta</taxon>
        <taxon>Spermatophyta</taxon>
        <taxon>Magnoliopsida</taxon>
        <taxon>eudicotyledons</taxon>
        <taxon>Gunneridae</taxon>
        <taxon>Pentapetalae</taxon>
        <taxon>rosids</taxon>
        <taxon>fabids</taxon>
        <taxon>Malpighiales</taxon>
        <taxon>Linaceae</taxon>
        <taxon>Linum</taxon>
    </lineage>
</organism>
<name>A0AAV0Q7H8_9ROSI</name>
<evidence type="ECO:0000313" key="1">
    <source>
        <dbReference type="EMBL" id="CAI0540202.1"/>
    </source>
</evidence>
<evidence type="ECO:0000313" key="2">
    <source>
        <dbReference type="Proteomes" id="UP001154282"/>
    </source>
</evidence>
<proteinExistence type="predicted"/>
<reference evidence="1" key="1">
    <citation type="submission" date="2022-08" db="EMBL/GenBank/DDBJ databases">
        <authorList>
            <person name="Gutierrez-Valencia J."/>
        </authorList>
    </citation>
    <scope>NUCLEOTIDE SEQUENCE</scope>
</reference>
<accession>A0AAV0Q7H8</accession>
<keyword evidence="2" id="KW-1185">Reference proteome</keyword>
<dbReference type="EMBL" id="CAMGYJ010000009">
    <property type="protein sequence ID" value="CAI0540202.1"/>
    <property type="molecule type" value="Genomic_DNA"/>
</dbReference>
<gene>
    <name evidence="1" type="ORF">LITE_LOCUS41581</name>
</gene>
<feature type="non-terminal residue" evidence="1">
    <location>
        <position position="59"/>
    </location>
</feature>